<dbReference type="InterPro" id="IPR019587">
    <property type="entry name" value="Polyketide_cyclase/dehydratase"/>
</dbReference>
<dbReference type="CDD" id="cd07812">
    <property type="entry name" value="SRPBCC"/>
    <property type="match status" value="1"/>
</dbReference>
<sequence>MERTSARLADRPTAGARTWIDATPEQVWPVVSDIALLPAASTELQAVEWLDGAGGPRLGARFHGHNRNDLLGEWTTTSHVVECEPGRAFGWAVADPEDPIATWRFALAPRDGGTDLEYAVRLGTHRSGLTAAIERKPEAEEEFVRRRLGDLERNMTATLDHLKRLAEAR</sequence>
<keyword evidence="2" id="KW-1185">Reference proteome</keyword>
<accession>A0ABP6RT87</accession>
<evidence type="ECO:0000313" key="1">
    <source>
        <dbReference type="EMBL" id="GAA3359901.1"/>
    </source>
</evidence>
<dbReference type="EMBL" id="BAAAYK010000038">
    <property type="protein sequence ID" value="GAA3359901.1"/>
    <property type="molecule type" value="Genomic_DNA"/>
</dbReference>
<dbReference type="Pfam" id="PF10604">
    <property type="entry name" value="Polyketide_cyc2"/>
    <property type="match status" value="1"/>
</dbReference>
<proteinExistence type="predicted"/>
<comment type="caution">
    <text evidence="1">The sequence shown here is derived from an EMBL/GenBank/DDBJ whole genome shotgun (WGS) entry which is preliminary data.</text>
</comment>
<organism evidence="1 2">
    <name type="scientific">Saccharopolyspora gregorii</name>
    <dbReference type="NCBI Taxonomy" id="33914"/>
    <lineage>
        <taxon>Bacteria</taxon>
        <taxon>Bacillati</taxon>
        <taxon>Actinomycetota</taxon>
        <taxon>Actinomycetes</taxon>
        <taxon>Pseudonocardiales</taxon>
        <taxon>Pseudonocardiaceae</taxon>
        <taxon>Saccharopolyspora</taxon>
    </lineage>
</organism>
<reference evidence="2" key="1">
    <citation type="journal article" date="2019" name="Int. J. Syst. Evol. Microbiol.">
        <title>The Global Catalogue of Microorganisms (GCM) 10K type strain sequencing project: providing services to taxonomists for standard genome sequencing and annotation.</title>
        <authorList>
            <consortium name="The Broad Institute Genomics Platform"/>
            <consortium name="The Broad Institute Genome Sequencing Center for Infectious Disease"/>
            <person name="Wu L."/>
            <person name="Ma J."/>
        </authorList>
    </citation>
    <scope>NUCLEOTIDE SEQUENCE [LARGE SCALE GENOMIC DNA]</scope>
    <source>
        <strain evidence="2">JCM 9687</strain>
    </source>
</reference>
<dbReference type="Proteomes" id="UP001500483">
    <property type="component" value="Unassembled WGS sequence"/>
</dbReference>
<dbReference type="Gene3D" id="3.30.530.20">
    <property type="match status" value="1"/>
</dbReference>
<protein>
    <submittedName>
        <fullName evidence="1">SRPBCC family protein</fullName>
    </submittedName>
</protein>
<dbReference type="InterPro" id="IPR023393">
    <property type="entry name" value="START-like_dom_sf"/>
</dbReference>
<gene>
    <name evidence="1" type="ORF">GCM10020366_37740</name>
</gene>
<name>A0ABP6RT87_9PSEU</name>
<dbReference type="RefSeq" id="WP_344928332.1">
    <property type="nucleotide sequence ID" value="NZ_BAAAYK010000038.1"/>
</dbReference>
<dbReference type="SUPFAM" id="SSF55961">
    <property type="entry name" value="Bet v1-like"/>
    <property type="match status" value="1"/>
</dbReference>
<evidence type="ECO:0000313" key="2">
    <source>
        <dbReference type="Proteomes" id="UP001500483"/>
    </source>
</evidence>